<accession>A0A6A5R8M1</accession>
<dbReference type="AlphaFoldDB" id="A0A6A5R8M1"/>
<dbReference type="GeneID" id="54351781"/>
<dbReference type="Proteomes" id="UP000800082">
    <property type="component" value="Unassembled WGS sequence"/>
</dbReference>
<dbReference type="EMBL" id="ML979002">
    <property type="protein sequence ID" value="KAF1923669.1"/>
    <property type="molecule type" value="Genomic_DNA"/>
</dbReference>
<keyword evidence="2" id="KW-1185">Reference proteome</keyword>
<organism evidence="1 2">
    <name type="scientific">Didymella exigua CBS 183.55</name>
    <dbReference type="NCBI Taxonomy" id="1150837"/>
    <lineage>
        <taxon>Eukaryota</taxon>
        <taxon>Fungi</taxon>
        <taxon>Dikarya</taxon>
        <taxon>Ascomycota</taxon>
        <taxon>Pezizomycotina</taxon>
        <taxon>Dothideomycetes</taxon>
        <taxon>Pleosporomycetidae</taxon>
        <taxon>Pleosporales</taxon>
        <taxon>Pleosporineae</taxon>
        <taxon>Didymellaceae</taxon>
        <taxon>Didymella</taxon>
    </lineage>
</organism>
<name>A0A6A5R8M1_9PLEO</name>
<dbReference type="RefSeq" id="XP_033443922.1">
    <property type="nucleotide sequence ID" value="XM_033594113.1"/>
</dbReference>
<evidence type="ECO:0000313" key="2">
    <source>
        <dbReference type="Proteomes" id="UP000800082"/>
    </source>
</evidence>
<evidence type="ECO:0000313" key="1">
    <source>
        <dbReference type="EMBL" id="KAF1923669.1"/>
    </source>
</evidence>
<gene>
    <name evidence="1" type="ORF">M421DRAFT_425565</name>
</gene>
<reference evidence="1" key="1">
    <citation type="journal article" date="2020" name="Stud. Mycol.">
        <title>101 Dothideomycetes genomes: a test case for predicting lifestyles and emergence of pathogens.</title>
        <authorList>
            <person name="Haridas S."/>
            <person name="Albert R."/>
            <person name="Binder M."/>
            <person name="Bloem J."/>
            <person name="Labutti K."/>
            <person name="Salamov A."/>
            <person name="Andreopoulos B."/>
            <person name="Baker S."/>
            <person name="Barry K."/>
            <person name="Bills G."/>
            <person name="Bluhm B."/>
            <person name="Cannon C."/>
            <person name="Castanera R."/>
            <person name="Culley D."/>
            <person name="Daum C."/>
            <person name="Ezra D."/>
            <person name="Gonzalez J."/>
            <person name="Henrissat B."/>
            <person name="Kuo A."/>
            <person name="Liang C."/>
            <person name="Lipzen A."/>
            <person name="Lutzoni F."/>
            <person name="Magnuson J."/>
            <person name="Mondo S."/>
            <person name="Nolan M."/>
            <person name="Ohm R."/>
            <person name="Pangilinan J."/>
            <person name="Park H.-J."/>
            <person name="Ramirez L."/>
            <person name="Alfaro M."/>
            <person name="Sun H."/>
            <person name="Tritt A."/>
            <person name="Yoshinaga Y."/>
            <person name="Zwiers L.-H."/>
            <person name="Turgeon B."/>
            <person name="Goodwin S."/>
            <person name="Spatafora J."/>
            <person name="Crous P."/>
            <person name="Grigoriev I."/>
        </authorList>
    </citation>
    <scope>NUCLEOTIDE SEQUENCE</scope>
    <source>
        <strain evidence="1">CBS 183.55</strain>
    </source>
</reference>
<protein>
    <submittedName>
        <fullName evidence="1">Uncharacterized protein</fullName>
    </submittedName>
</protein>
<proteinExistence type="predicted"/>
<sequence>MLHRSGGGIRRGVRKARGLNQIPYQSGHQGAFSVSCQSKTENIPKILLITTNVGRCTLYPESEYAVVTKGA</sequence>